<gene>
    <name evidence="2" type="ORF">BC751_1336</name>
</gene>
<dbReference type="EMBL" id="SGXG01000001">
    <property type="protein sequence ID" value="RZS95792.1"/>
    <property type="molecule type" value="Genomic_DNA"/>
</dbReference>
<keyword evidence="1" id="KW-1133">Transmembrane helix</keyword>
<accession>A0A4Q7PAK6</accession>
<keyword evidence="3" id="KW-1185">Reference proteome</keyword>
<protein>
    <submittedName>
        <fullName evidence="2">Uncharacterized protein</fullName>
    </submittedName>
</protein>
<dbReference type="AlphaFoldDB" id="A0A4Q7PAK6"/>
<organism evidence="2 3">
    <name type="scientific">Cecembia calidifontis</name>
    <dbReference type="NCBI Taxonomy" id="1187080"/>
    <lineage>
        <taxon>Bacteria</taxon>
        <taxon>Pseudomonadati</taxon>
        <taxon>Bacteroidota</taxon>
        <taxon>Cytophagia</taxon>
        <taxon>Cytophagales</taxon>
        <taxon>Cyclobacteriaceae</taxon>
        <taxon>Cecembia</taxon>
    </lineage>
</organism>
<reference evidence="2 3" key="1">
    <citation type="submission" date="2019-02" db="EMBL/GenBank/DDBJ databases">
        <title>Genomic Encyclopedia of Archaeal and Bacterial Type Strains, Phase II (KMG-II): from individual species to whole genera.</title>
        <authorList>
            <person name="Goeker M."/>
        </authorList>
    </citation>
    <scope>NUCLEOTIDE SEQUENCE [LARGE SCALE GENOMIC DNA]</scope>
    <source>
        <strain evidence="2 3">DSM 21411</strain>
    </source>
</reference>
<dbReference type="Proteomes" id="UP000292209">
    <property type="component" value="Unassembled WGS sequence"/>
</dbReference>
<dbReference type="RefSeq" id="WP_130274839.1">
    <property type="nucleotide sequence ID" value="NZ_SGXG01000001.1"/>
</dbReference>
<feature type="transmembrane region" description="Helical" evidence="1">
    <location>
        <begin position="7"/>
        <end position="24"/>
    </location>
</feature>
<evidence type="ECO:0000313" key="2">
    <source>
        <dbReference type="EMBL" id="RZS95792.1"/>
    </source>
</evidence>
<evidence type="ECO:0000256" key="1">
    <source>
        <dbReference type="SAM" id="Phobius"/>
    </source>
</evidence>
<name>A0A4Q7PAK6_9BACT</name>
<comment type="caution">
    <text evidence="2">The sequence shown here is derived from an EMBL/GenBank/DDBJ whole genome shotgun (WGS) entry which is preliminary data.</text>
</comment>
<sequence>MKASDIILLSLSAAFVIIGTHQTITNGIVASYPIFMLAVVFLFWYKFRQNQRTGQEEDPDKSDLKRKRK</sequence>
<keyword evidence="1" id="KW-0472">Membrane</keyword>
<keyword evidence="1" id="KW-0812">Transmembrane</keyword>
<feature type="transmembrane region" description="Helical" evidence="1">
    <location>
        <begin position="30"/>
        <end position="47"/>
    </location>
</feature>
<dbReference type="OrthoDB" id="983125at2"/>
<evidence type="ECO:0000313" key="3">
    <source>
        <dbReference type="Proteomes" id="UP000292209"/>
    </source>
</evidence>
<proteinExistence type="predicted"/>